<evidence type="ECO:0000313" key="5">
    <source>
        <dbReference type="EMBL" id="KAK9807367.1"/>
    </source>
</evidence>
<name>A0AAW1PFL9_9CHLO</name>
<evidence type="ECO:0000256" key="2">
    <source>
        <dbReference type="ARBA" id="ARBA00022540"/>
    </source>
</evidence>
<dbReference type="Proteomes" id="UP001465755">
    <property type="component" value="Unassembled WGS sequence"/>
</dbReference>
<sequence length="230" mass="24919">MSADKESWEDDWDADDFQPQGLGTVGQTALAKASEPDASKFAGEDEEDEKPAWEKGVPKTQQKKAPARPAYEDRGAVSQEDQPLDDPIAEKLRKQKLVEDADLRSAEELFGGSAISLDSFAPKSAKDFEQFGKSIVQKYVAAHTNNSNYKSLLKALVKEALASSDVQQVKDVEACLAGIRSEKIKEEKAKLAAAKVAGKKKSLNVGAGGGTAGLDDYKYDQALDDEDDFM</sequence>
<feature type="compositionally biased region" description="Acidic residues" evidence="4">
    <location>
        <begin position="7"/>
        <end position="16"/>
    </location>
</feature>
<proteinExistence type="predicted"/>
<dbReference type="EMBL" id="JALJOQ010000031">
    <property type="protein sequence ID" value="KAK9807367.1"/>
    <property type="molecule type" value="Genomic_DNA"/>
</dbReference>
<reference evidence="5 6" key="1">
    <citation type="journal article" date="2024" name="Nat. Commun.">
        <title>Phylogenomics reveals the evolutionary origins of lichenization in chlorophyte algae.</title>
        <authorList>
            <person name="Puginier C."/>
            <person name="Libourel C."/>
            <person name="Otte J."/>
            <person name="Skaloud P."/>
            <person name="Haon M."/>
            <person name="Grisel S."/>
            <person name="Petersen M."/>
            <person name="Berrin J.G."/>
            <person name="Delaux P.M."/>
            <person name="Dal Grande F."/>
            <person name="Keller J."/>
        </authorList>
    </citation>
    <scope>NUCLEOTIDE SEQUENCE [LARGE SCALE GENOMIC DNA]</scope>
    <source>
        <strain evidence="5 6">SAG 2036</strain>
    </source>
</reference>
<dbReference type="AlphaFoldDB" id="A0AAW1PFL9"/>
<keyword evidence="1" id="KW-0963">Cytoplasm</keyword>
<accession>A0AAW1PFL9</accession>
<comment type="caution">
    <text evidence="5">The sequence shown here is derived from an EMBL/GenBank/DDBJ whole genome shotgun (WGS) entry which is preliminary data.</text>
</comment>
<organism evidence="5 6">
    <name type="scientific">Symbiochloris irregularis</name>
    <dbReference type="NCBI Taxonomy" id="706552"/>
    <lineage>
        <taxon>Eukaryota</taxon>
        <taxon>Viridiplantae</taxon>
        <taxon>Chlorophyta</taxon>
        <taxon>core chlorophytes</taxon>
        <taxon>Trebouxiophyceae</taxon>
        <taxon>Trebouxiales</taxon>
        <taxon>Trebouxiaceae</taxon>
        <taxon>Symbiochloris</taxon>
    </lineage>
</organism>
<keyword evidence="2" id="KW-0396">Initiation factor</keyword>
<dbReference type="Pfam" id="PF08597">
    <property type="entry name" value="eIF3_subunit"/>
    <property type="match status" value="1"/>
</dbReference>
<evidence type="ECO:0000256" key="3">
    <source>
        <dbReference type="ARBA" id="ARBA00022917"/>
    </source>
</evidence>
<keyword evidence="3" id="KW-0648">Protein biosynthesis</keyword>
<dbReference type="GO" id="GO:0005852">
    <property type="term" value="C:eukaryotic translation initiation factor 3 complex"/>
    <property type="evidence" value="ECO:0007669"/>
    <property type="project" value="InterPro"/>
</dbReference>
<dbReference type="GO" id="GO:0003743">
    <property type="term" value="F:translation initiation factor activity"/>
    <property type="evidence" value="ECO:0007669"/>
    <property type="project" value="UniProtKB-KW"/>
</dbReference>
<dbReference type="InterPro" id="IPR013906">
    <property type="entry name" value="eIF3j"/>
</dbReference>
<evidence type="ECO:0000256" key="4">
    <source>
        <dbReference type="SAM" id="MobiDB-lite"/>
    </source>
</evidence>
<dbReference type="PANTHER" id="PTHR21681:SF0">
    <property type="entry name" value="EUKARYOTIC TRANSLATION INITIATION FACTOR 3 SUBUNIT J"/>
    <property type="match status" value="1"/>
</dbReference>
<dbReference type="Gene3D" id="1.10.246.60">
    <property type="entry name" value="Eukaryotic translation initiation factor 3 like domains"/>
    <property type="match status" value="1"/>
</dbReference>
<protein>
    <recommendedName>
        <fullName evidence="7">Eukaryotic translation initiation factor 3 30 kDa subunit</fullName>
    </recommendedName>
</protein>
<dbReference type="PANTHER" id="PTHR21681">
    <property type="entry name" value="EUKARYOTIC TRANSLATION INITIATION FACTOR 3 SUBUNIT J"/>
    <property type="match status" value="1"/>
</dbReference>
<feature type="region of interest" description="Disordered" evidence="4">
    <location>
        <begin position="1"/>
        <end position="88"/>
    </location>
</feature>
<evidence type="ECO:0000313" key="6">
    <source>
        <dbReference type="Proteomes" id="UP001465755"/>
    </source>
</evidence>
<evidence type="ECO:0008006" key="7">
    <source>
        <dbReference type="Google" id="ProtNLM"/>
    </source>
</evidence>
<evidence type="ECO:0000256" key="1">
    <source>
        <dbReference type="ARBA" id="ARBA00022490"/>
    </source>
</evidence>
<keyword evidence="6" id="KW-1185">Reference proteome</keyword>
<gene>
    <name evidence="5" type="ORF">WJX73_007240</name>
</gene>
<dbReference type="InterPro" id="IPR023194">
    <property type="entry name" value="eIF3-like_dom_sf"/>
</dbReference>